<dbReference type="Gene3D" id="3.90.1200.10">
    <property type="match status" value="1"/>
</dbReference>
<dbReference type="Pfam" id="PF01636">
    <property type="entry name" value="APH"/>
    <property type="match status" value="1"/>
</dbReference>
<dbReference type="InterPro" id="IPR002575">
    <property type="entry name" value="Aminoglycoside_PTrfase"/>
</dbReference>
<dbReference type="AlphaFoldDB" id="A0A1C3RH37"/>
<feature type="domain" description="PhoU" evidence="2">
    <location>
        <begin position="126"/>
        <end position="196"/>
    </location>
</feature>
<dbReference type="InterPro" id="IPR038078">
    <property type="entry name" value="PhoU-like_sf"/>
</dbReference>
<dbReference type="InterPro" id="IPR026022">
    <property type="entry name" value="PhoU_dom"/>
</dbReference>
<evidence type="ECO:0000259" key="2">
    <source>
        <dbReference type="Pfam" id="PF01895"/>
    </source>
</evidence>
<dbReference type="SUPFAM" id="SSF56112">
    <property type="entry name" value="Protein kinase-like (PK-like)"/>
    <property type="match status" value="1"/>
</dbReference>
<dbReference type="Pfam" id="PF01895">
    <property type="entry name" value="PhoU"/>
    <property type="match status" value="1"/>
</dbReference>
<dbReference type="STRING" id="1867952.MTBPR1_240009"/>
<reference evidence="3 4" key="1">
    <citation type="submission" date="2016-07" db="EMBL/GenBank/DDBJ databases">
        <authorList>
            <person name="Lefevre C.T."/>
        </authorList>
    </citation>
    <scope>NUCLEOTIDE SEQUENCE [LARGE SCALE GENOMIC DNA]</scope>
    <source>
        <strain evidence="3">PR1</strain>
    </source>
</reference>
<evidence type="ECO:0000313" key="4">
    <source>
        <dbReference type="Proteomes" id="UP000231658"/>
    </source>
</evidence>
<keyword evidence="4" id="KW-1185">Reference proteome</keyword>
<proteinExistence type="predicted"/>
<gene>
    <name evidence="3" type="ORF">MTBPR1_240009</name>
</gene>
<feature type="domain" description="Aminoglycoside phosphotransferase" evidence="1">
    <location>
        <begin position="283"/>
        <end position="443"/>
    </location>
</feature>
<evidence type="ECO:0000259" key="1">
    <source>
        <dbReference type="Pfam" id="PF01636"/>
    </source>
</evidence>
<protein>
    <recommendedName>
        <fullName evidence="5">Aminoglycoside phosphotransferase domain-containing protein</fullName>
    </recommendedName>
</protein>
<dbReference type="Proteomes" id="UP000231658">
    <property type="component" value="Unassembled WGS sequence"/>
</dbReference>
<dbReference type="OrthoDB" id="3806873at2"/>
<evidence type="ECO:0000313" key="3">
    <source>
        <dbReference type="EMBL" id="SCA56597.1"/>
    </source>
</evidence>
<evidence type="ECO:0008006" key="5">
    <source>
        <dbReference type="Google" id="ProtNLM"/>
    </source>
</evidence>
<dbReference type="InterPro" id="IPR011009">
    <property type="entry name" value="Kinase-like_dom_sf"/>
</dbReference>
<dbReference type="SUPFAM" id="SSF109755">
    <property type="entry name" value="PhoU-like"/>
    <property type="match status" value="1"/>
</dbReference>
<dbReference type="EMBL" id="FLYE01000017">
    <property type="protein sequence ID" value="SCA56597.1"/>
    <property type="molecule type" value="Genomic_DNA"/>
</dbReference>
<dbReference type="Gene3D" id="1.20.58.220">
    <property type="entry name" value="Phosphate transport system protein phou homolog 2, domain 2"/>
    <property type="match status" value="1"/>
</dbReference>
<accession>A0A1C3RH37</accession>
<organism evidence="3 4">
    <name type="scientific">Candidatus Terasakiella magnetica</name>
    <dbReference type="NCBI Taxonomy" id="1867952"/>
    <lineage>
        <taxon>Bacteria</taxon>
        <taxon>Pseudomonadati</taxon>
        <taxon>Pseudomonadota</taxon>
        <taxon>Alphaproteobacteria</taxon>
        <taxon>Rhodospirillales</taxon>
        <taxon>Terasakiellaceae</taxon>
        <taxon>Terasakiella</taxon>
    </lineage>
</organism>
<dbReference type="RefSeq" id="WP_069188696.1">
    <property type="nucleotide sequence ID" value="NZ_FLYE01000017.1"/>
</dbReference>
<name>A0A1C3RH37_9PROT</name>
<sequence>MQLPKSVQDNLYFLLAETQSQVNNLQVLLETASATVGQRISDRQGYTYNLKMRVHDGCIDALRYGKKGDLNIFSLRAAEAIASDLERITDICHDCVKMMANLSSNDALKKRESAALLSEIDRGITMIEEAIDQDDTKLVLKIGDIERKLDRVYETMFKSHVKEMRKAKRPEDTMTSLFIAQRIEEMGDVLLSISESIMSAKLGQPMHIDRFRSLKSALSDLGLIDAEVETIAETKSGSAIAGISAADDEQDGYIAIFKDGKKHKLKEERESVESWHEIFPGLAPQILSYNKQGKNASLLIEHLPGQTFEQVLIEGNQDSLDKAIKKLAKTLKAVWGETRNKKKVAAEHMGQLQKRLKNVIEVHPEFNRDDQRMGTLKIPSLDHLIEQAAEVEKRLEAPFSVYIHGDFNLDNIIFDEDNKKIRFIDLHRSCYQDYTQDISVFMVSNYRLQVLDTQTRKRIKQSALSLYTFAKDYADKNKDTTFELRLALGLARSFITSTRFILDKQLANDMFLRAVYILERISKCKAKKDKDFRLPVEELFS</sequence>